<comment type="caution">
    <text evidence="4">The sequence shown here is derived from an EMBL/GenBank/DDBJ whole genome shotgun (WGS) entry which is preliminary data.</text>
</comment>
<evidence type="ECO:0000256" key="1">
    <source>
        <dbReference type="SAM" id="MobiDB-lite"/>
    </source>
</evidence>
<dbReference type="Pfam" id="PF20152">
    <property type="entry name" value="DUF6534"/>
    <property type="match status" value="1"/>
</dbReference>
<keyword evidence="5" id="KW-1185">Reference proteome</keyword>
<dbReference type="InterPro" id="IPR045339">
    <property type="entry name" value="DUF6534"/>
</dbReference>
<feature type="region of interest" description="Disordered" evidence="1">
    <location>
        <begin position="325"/>
        <end position="348"/>
    </location>
</feature>
<name>A0A9P8ADY1_9AGAR</name>
<feature type="domain" description="DUF6534" evidence="3">
    <location>
        <begin position="170"/>
        <end position="256"/>
    </location>
</feature>
<sequence>MAPVNGIPPDIAKIAGPIIITFMLGSILYGVQMLQVYIYYLSFPKDRVFVKCLVYTVFLLDTLQTALFFRDAFTIFGASFGDLASLKAAHLSGFSVPILTGLVSLMVQSFYAHQIRMLSRSNILVVIIVAIALIQFGASIWTGYLVFVINNLSNLQQRSFIQCSVWLAGSALCDTIIAIVMTIYLLRANAQTKSTQLLVARLIRLVIETGTATAAVAVIDCVLYIVVQRYPFHMLPSRILAKTYANTLMVILNSRMRITGGRGESRPHPAIIQDWSASSIRFASTFPRNATANVSVVEPAGVNLKVISSPVEYPRQAEQRIIPLTESDINRTQSTDESESTAVKVHPA</sequence>
<dbReference type="OrthoDB" id="2536347at2759"/>
<keyword evidence="2" id="KW-0472">Membrane</keyword>
<dbReference type="KEGG" id="more:E1B28_000254"/>
<feature type="transmembrane region" description="Helical" evidence="2">
    <location>
        <begin position="52"/>
        <end position="69"/>
    </location>
</feature>
<keyword evidence="2" id="KW-0812">Transmembrane</keyword>
<accession>A0A9P8ADY1</accession>
<feature type="transmembrane region" description="Helical" evidence="2">
    <location>
        <begin position="123"/>
        <end position="147"/>
    </location>
</feature>
<evidence type="ECO:0000256" key="2">
    <source>
        <dbReference type="SAM" id="Phobius"/>
    </source>
</evidence>
<evidence type="ECO:0000313" key="5">
    <source>
        <dbReference type="Proteomes" id="UP001049176"/>
    </source>
</evidence>
<dbReference type="RefSeq" id="XP_043014761.1">
    <property type="nucleotide sequence ID" value="XM_043146061.1"/>
</dbReference>
<reference evidence="4" key="1">
    <citation type="journal article" date="2021" name="Genome Biol. Evol.">
        <title>The assembled and annotated genome of the fairy-ring fungus Marasmius oreades.</title>
        <authorList>
            <person name="Hiltunen M."/>
            <person name="Ament-Velasquez S.L."/>
            <person name="Johannesson H."/>
        </authorList>
    </citation>
    <scope>NUCLEOTIDE SEQUENCE</scope>
    <source>
        <strain evidence="4">03SP1</strain>
    </source>
</reference>
<protein>
    <recommendedName>
        <fullName evidence="3">DUF6534 domain-containing protein</fullName>
    </recommendedName>
</protein>
<feature type="transmembrane region" description="Helical" evidence="2">
    <location>
        <begin position="14"/>
        <end position="40"/>
    </location>
</feature>
<evidence type="ECO:0000259" key="3">
    <source>
        <dbReference type="Pfam" id="PF20152"/>
    </source>
</evidence>
<dbReference type="Proteomes" id="UP001049176">
    <property type="component" value="Chromosome 1"/>
</dbReference>
<dbReference type="EMBL" id="CM032181">
    <property type="protein sequence ID" value="KAG7098291.1"/>
    <property type="molecule type" value="Genomic_DNA"/>
</dbReference>
<gene>
    <name evidence="4" type="ORF">E1B28_000254</name>
</gene>
<keyword evidence="2" id="KW-1133">Transmembrane helix</keyword>
<dbReference type="AlphaFoldDB" id="A0A9P8ADY1"/>
<feature type="transmembrane region" description="Helical" evidence="2">
    <location>
        <begin position="159"/>
        <end position="185"/>
    </location>
</feature>
<proteinExistence type="predicted"/>
<feature type="transmembrane region" description="Helical" evidence="2">
    <location>
        <begin position="89"/>
        <end position="111"/>
    </location>
</feature>
<dbReference type="PANTHER" id="PTHR40465:SF1">
    <property type="entry name" value="DUF6534 DOMAIN-CONTAINING PROTEIN"/>
    <property type="match status" value="1"/>
</dbReference>
<organism evidence="4 5">
    <name type="scientific">Marasmius oreades</name>
    <name type="common">fairy-ring Marasmius</name>
    <dbReference type="NCBI Taxonomy" id="181124"/>
    <lineage>
        <taxon>Eukaryota</taxon>
        <taxon>Fungi</taxon>
        <taxon>Dikarya</taxon>
        <taxon>Basidiomycota</taxon>
        <taxon>Agaricomycotina</taxon>
        <taxon>Agaricomycetes</taxon>
        <taxon>Agaricomycetidae</taxon>
        <taxon>Agaricales</taxon>
        <taxon>Marasmiineae</taxon>
        <taxon>Marasmiaceae</taxon>
        <taxon>Marasmius</taxon>
    </lineage>
</organism>
<feature type="transmembrane region" description="Helical" evidence="2">
    <location>
        <begin position="205"/>
        <end position="227"/>
    </location>
</feature>
<dbReference type="GeneID" id="66069330"/>
<dbReference type="PANTHER" id="PTHR40465">
    <property type="entry name" value="CHROMOSOME 1, WHOLE GENOME SHOTGUN SEQUENCE"/>
    <property type="match status" value="1"/>
</dbReference>
<evidence type="ECO:0000313" key="4">
    <source>
        <dbReference type="EMBL" id="KAG7098291.1"/>
    </source>
</evidence>